<dbReference type="AlphaFoldDB" id="A0A0D0ELS2"/>
<sequence length="317" mass="35839">MRLVYLIILSLTFTSICTAQEDITLKNISDTILNSKRTLEVTHPFDAVKTMQKLFPGKLYNLSDQNTFLSWKCKTCKPTAFTDVNGVEGDQLFPYQEGVATRLLDNINYVDSKGNEFKLLFFNHSVYDADGLQTGRFSGGLVGVAKFAKNNNVWQMRSFQPAIAAFGAFSRAPSPKLVEIGDDQYAFTLVHSNGGGGAPYYDYLYLIVGFNGKYQPLMEVDNYRLSNNGGGTNWASTYKVVNDNSKKYFRDFVIITSGSYRKSKGGDDEYEIDMPKEVSEMAKTKKQFDFVIERHYSFKGKWYNIVGQPTVKFSNIK</sequence>
<reference evidence="2 4" key="1">
    <citation type="submission" date="2015-01" db="EMBL/GenBank/DDBJ databases">
        <title>Genome of Flavobacterium hibernum DSM 12611.</title>
        <authorList>
            <person name="Stropko S.J."/>
            <person name="Pipes S.E."/>
            <person name="Newman J.D."/>
        </authorList>
    </citation>
    <scope>NUCLEOTIDE SEQUENCE [LARGE SCALE GENOMIC DNA]</scope>
    <source>
        <strain evidence="2 4">DSM 12611</strain>
    </source>
</reference>
<dbReference type="OrthoDB" id="744342at2"/>
<keyword evidence="1" id="KW-0732">Signal</keyword>
<organism evidence="2 4">
    <name type="scientific">Flavobacterium hibernum</name>
    <dbReference type="NCBI Taxonomy" id="37752"/>
    <lineage>
        <taxon>Bacteria</taxon>
        <taxon>Pseudomonadati</taxon>
        <taxon>Bacteroidota</taxon>
        <taxon>Flavobacteriia</taxon>
        <taxon>Flavobacteriales</taxon>
        <taxon>Flavobacteriaceae</taxon>
        <taxon>Flavobacterium</taxon>
    </lineage>
</organism>
<feature type="signal peptide" evidence="1">
    <location>
        <begin position="1"/>
        <end position="19"/>
    </location>
</feature>
<reference evidence="3 5" key="2">
    <citation type="submission" date="2016-11" db="EMBL/GenBank/DDBJ databases">
        <title>Whole genomes of Flavobacteriaceae.</title>
        <authorList>
            <person name="Stine C."/>
            <person name="Li C."/>
            <person name="Tadesse D."/>
        </authorList>
    </citation>
    <scope>NUCLEOTIDE SEQUENCE [LARGE SCALE GENOMIC DNA]</scope>
    <source>
        <strain evidence="3 5">ATCC 51468</strain>
    </source>
</reference>
<feature type="chain" id="PRO_5002209667" evidence="1">
    <location>
        <begin position="20"/>
        <end position="317"/>
    </location>
</feature>
<name>A0A0D0ELS2_9FLAO</name>
<dbReference type="EMBL" id="MUGX01000045">
    <property type="protein sequence ID" value="OXA83458.1"/>
    <property type="molecule type" value="Genomic_DNA"/>
</dbReference>
<dbReference type="RefSeq" id="WP_041516950.1">
    <property type="nucleotide sequence ID" value="NZ_JPRK01000007.1"/>
</dbReference>
<protein>
    <submittedName>
        <fullName evidence="2">Uncharacterized protein</fullName>
    </submittedName>
</protein>
<accession>A0A0D0ELS2</accession>
<keyword evidence="5" id="KW-1185">Reference proteome</keyword>
<dbReference type="EMBL" id="JPRK01000007">
    <property type="protein sequence ID" value="KIO53120.1"/>
    <property type="molecule type" value="Genomic_DNA"/>
</dbReference>
<evidence type="ECO:0000313" key="4">
    <source>
        <dbReference type="Proteomes" id="UP000032061"/>
    </source>
</evidence>
<proteinExistence type="predicted"/>
<evidence type="ECO:0000256" key="1">
    <source>
        <dbReference type="SAM" id="SignalP"/>
    </source>
</evidence>
<gene>
    <name evidence="3" type="ORF">B0A73_22220</name>
    <name evidence="2" type="ORF">IW18_07335</name>
</gene>
<evidence type="ECO:0000313" key="2">
    <source>
        <dbReference type="EMBL" id="KIO53120.1"/>
    </source>
</evidence>
<evidence type="ECO:0000313" key="3">
    <source>
        <dbReference type="EMBL" id="OXA83458.1"/>
    </source>
</evidence>
<dbReference type="Proteomes" id="UP000198302">
    <property type="component" value="Unassembled WGS sequence"/>
</dbReference>
<evidence type="ECO:0000313" key="5">
    <source>
        <dbReference type="Proteomes" id="UP000198302"/>
    </source>
</evidence>
<comment type="caution">
    <text evidence="2">The sequence shown here is derived from an EMBL/GenBank/DDBJ whole genome shotgun (WGS) entry which is preliminary data.</text>
</comment>
<dbReference type="Proteomes" id="UP000032061">
    <property type="component" value="Unassembled WGS sequence"/>
</dbReference>